<proteinExistence type="predicted"/>
<reference evidence="4" key="1">
    <citation type="submission" date="2020-07" db="EMBL/GenBank/DDBJ databases">
        <title>Metabolic diversity and evolutionary history of the archaeal phylum ###Micrarchaeota### uncovered from a freshwater lake metagenome.</title>
        <authorList>
            <person name="Kadnikov V.V."/>
            <person name="Savvichev A.S."/>
            <person name="Mardanov A.V."/>
            <person name="Beletsky A.V."/>
            <person name="Chupakov A.V."/>
            <person name="Kokryatskaya N.M."/>
            <person name="Pimenov N.V."/>
            <person name="Ravin N.V."/>
        </authorList>
    </citation>
    <scope>NUCLEOTIDE SEQUENCE [LARGE SCALE GENOMIC DNA]</scope>
</reference>
<name>A0A7D5XIU1_FERL1</name>
<protein>
    <submittedName>
        <fullName evidence="3">Glycosyltransferase involved in cell wall bisynthesis</fullName>
    </submittedName>
</protein>
<dbReference type="GO" id="GO:0016757">
    <property type="term" value="F:glycosyltransferase activity"/>
    <property type="evidence" value="ECO:0007669"/>
    <property type="project" value="InterPro"/>
</dbReference>
<evidence type="ECO:0000313" key="4">
    <source>
        <dbReference type="Proteomes" id="UP000510821"/>
    </source>
</evidence>
<evidence type="ECO:0000259" key="2">
    <source>
        <dbReference type="Pfam" id="PF00534"/>
    </source>
</evidence>
<accession>A0A7D5XIU1</accession>
<dbReference type="EMBL" id="CP058998">
    <property type="protein sequence ID" value="QLJ52190.1"/>
    <property type="molecule type" value="Genomic_DNA"/>
</dbReference>
<gene>
    <name evidence="3" type="ORF">Sv326_0015</name>
</gene>
<dbReference type="KEGG" id="flt:Sv326_0015"/>
<keyword evidence="1 3" id="KW-0808">Transferase</keyword>
<dbReference type="PANTHER" id="PTHR46401">
    <property type="entry name" value="GLYCOSYLTRANSFERASE WBBK-RELATED"/>
    <property type="match status" value="1"/>
</dbReference>
<dbReference type="Proteomes" id="UP000510821">
    <property type="component" value="Chromosome"/>
</dbReference>
<dbReference type="SUPFAM" id="SSF53756">
    <property type="entry name" value="UDP-Glycosyltransferase/glycogen phosphorylase"/>
    <property type="match status" value="1"/>
</dbReference>
<evidence type="ECO:0000313" key="3">
    <source>
        <dbReference type="EMBL" id="QLJ52190.1"/>
    </source>
</evidence>
<dbReference type="PANTHER" id="PTHR46401:SF2">
    <property type="entry name" value="GLYCOSYLTRANSFERASE WBBK-RELATED"/>
    <property type="match status" value="1"/>
</dbReference>
<sequence length="351" mass="40577">MEIHQTTPHLDTNDAIGNYITNIQKILIEMGFGSEVYTETNAAGLSSKTKNFRKLKDTDGIILHHFSIGCEMNRFINSLPNKKIIVYHNITPPEFYLPYDVNVAYICKLGLDQLKKFKNNVIGSIADSEFNKRNLQEFGFEKIRVLPIPVDFNSLRTPPNPEYYERFNDGCTNFLFVGRVVPNKKFEDVIRVFHYYNKYINSESRLLLVGSIQLRPYHEYLITLSKKLSIHKNVVFTDKISLSKMIACYKASDDLLCMSEHEGFCIPLLESMFFRIPIVAYNSTAVPYTLGDAGVLVNKKDYEQIAELINIINSDKSLRRKIIKKQTERLKFFDYRKTKATFKKIIADFVG</sequence>
<dbReference type="Gene3D" id="3.40.50.2000">
    <property type="entry name" value="Glycogen Phosphorylase B"/>
    <property type="match status" value="2"/>
</dbReference>
<dbReference type="InterPro" id="IPR001296">
    <property type="entry name" value="Glyco_trans_1"/>
</dbReference>
<dbReference type="Pfam" id="PF00534">
    <property type="entry name" value="Glycos_transf_1"/>
    <property type="match status" value="1"/>
</dbReference>
<organism evidence="3 4">
    <name type="scientific">Fermentimicrarchaeum limneticum</name>
    <dbReference type="NCBI Taxonomy" id="2795018"/>
    <lineage>
        <taxon>Archaea</taxon>
        <taxon>Candidatus Micrarchaeota</taxon>
        <taxon>Candidatus Fermentimicrarchaeales</taxon>
        <taxon>Candidatus Fermentimicrarchaeaceae</taxon>
        <taxon>Candidatus Fermentimicrarchaeum</taxon>
    </lineage>
</organism>
<dbReference type="AlphaFoldDB" id="A0A7D5XIU1"/>
<feature type="domain" description="Glycosyl transferase family 1" evidence="2">
    <location>
        <begin position="172"/>
        <end position="328"/>
    </location>
</feature>
<evidence type="ECO:0000256" key="1">
    <source>
        <dbReference type="ARBA" id="ARBA00022679"/>
    </source>
</evidence>